<comment type="caution">
    <text evidence="2">The sequence shown here is derived from an EMBL/GenBank/DDBJ whole genome shotgun (WGS) entry which is preliminary data.</text>
</comment>
<dbReference type="RefSeq" id="WP_151424510.1">
    <property type="nucleotide sequence ID" value="NZ_WBJX01000005.1"/>
</dbReference>
<gene>
    <name evidence="2" type="ORF">F8O03_14575</name>
</gene>
<keyword evidence="1" id="KW-1133">Transmembrane helix</keyword>
<dbReference type="Proteomes" id="UP000490386">
    <property type="component" value="Unassembled WGS sequence"/>
</dbReference>
<feature type="transmembrane region" description="Helical" evidence="1">
    <location>
        <begin position="370"/>
        <end position="387"/>
    </location>
</feature>
<dbReference type="EMBL" id="WBJX01000005">
    <property type="protein sequence ID" value="KAB1636791.1"/>
    <property type="molecule type" value="Genomic_DNA"/>
</dbReference>
<accession>A0A7J5AZ04</accession>
<organism evidence="2 3">
    <name type="scientific">Pseudoclavibacter terrae</name>
    <dbReference type="NCBI Taxonomy" id="1530195"/>
    <lineage>
        <taxon>Bacteria</taxon>
        <taxon>Bacillati</taxon>
        <taxon>Actinomycetota</taxon>
        <taxon>Actinomycetes</taxon>
        <taxon>Micrococcales</taxon>
        <taxon>Microbacteriaceae</taxon>
        <taxon>Pseudoclavibacter</taxon>
    </lineage>
</organism>
<proteinExistence type="predicted"/>
<name>A0A7J5AZ04_9MICO</name>
<dbReference type="AlphaFoldDB" id="A0A7J5AZ04"/>
<keyword evidence="1" id="KW-0472">Membrane</keyword>
<keyword evidence="3" id="KW-1185">Reference proteome</keyword>
<feature type="transmembrane region" description="Helical" evidence="1">
    <location>
        <begin position="425"/>
        <end position="447"/>
    </location>
</feature>
<keyword evidence="1" id="KW-0812">Transmembrane</keyword>
<evidence type="ECO:0000313" key="2">
    <source>
        <dbReference type="EMBL" id="KAB1636791.1"/>
    </source>
</evidence>
<feature type="transmembrane region" description="Helical" evidence="1">
    <location>
        <begin position="393"/>
        <end position="413"/>
    </location>
</feature>
<sequence>MSTAETSTKAALADNRAVTSLLISQPLEWRVRAVEELVIDSATSCQRRRSLQVAPLRTLLADYVTPTHETAILALNVAPMPRGPLMEFDIKGPNGAAWLLPRPEIARRQALYLGDLAAAHGRDLSEPVLSLLTTIVGFTGEWFSRNGPMSLEEYLEEGLGRSITADTVGYWRHIGDECRKILRPRVDEFRDYSAPENPALVIPELFAANIVASDKEASSLLAEYADLLDFLERQAPVDDLPTYADDFLNALADYGRNYDLIAAMEVPLDEPFIVKYSERRNLNISLFANTSQQSVFIADAQSNHVSLKVADPSVRLRQFSAKNFDLSGYAVGAYQPRQDDQSVAIYAHEAEREYRVNLQFSLAPLRRLEVVPYLAAAMLTLLTLALLEQQPNTLRDLAIIAGPAALAASVLLAREPTTLGSRIRLLSSTALFCALTFLLISSAYLYLAE</sequence>
<dbReference type="OrthoDB" id="5149577at2"/>
<reference evidence="2 3" key="1">
    <citation type="submission" date="2019-09" db="EMBL/GenBank/DDBJ databases">
        <title>Phylogeny of genus Pseudoclavibacter and closely related genus.</title>
        <authorList>
            <person name="Li Y."/>
        </authorList>
    </citation>
    <scope>NUCLEOTIDE SEQUENCE [LARGE SCALE GENOMIC DNA]</scope>
    <source>
        <strain evidence="2 3">THG-MD12</strain>
    </source>
</reference>
<evidence type="ECO:0000256" key="1">
    <source>
        <dbReference type="SAM" id="Phobius"/>
    </source>
</evidence>
<protein>
    <submittedName>
        <fullName evidence="2">Uncharacterized protein</fullName>
    </submittedName>
</protein>
<evidence type="ECO:0000313" key="3">
    <source>
        <dbReference type="Proteomes" id="UP000490386"/>
    </source>
</evidence>